<dbReference type="RefSeq" id="WP_206939367.1">
    <property type="nucleotide sequence ID" value="NZ_JAFLNF010000003.1"/>
</dbReference>
<dbReference type="EMBL" id="JAFLNF010000003">
    <property type="protein sequence ID" value="MBO0345024.1"/>
    <property type="molecule type" value="Genomic_DNA"/>
</dbReference>
<evidence type="ECO:0000256" key="7">
    <source>
        <dbReference type="ARBA" id="ARBA00022984"/>
    </source>
</evidence>
<protein>
    <submittedName>
        <fullName evidence="12">L,D-transpeptidase</fullName>
    </submittedName>
</protein>
<evidence type="ECO:0000313" key="13">
    <source>
        <dbReference type="Proteomes" id="UP000664779"/>
    </source>
</evidence>
<organism evidence="12 13">
    <name type="scientific">Roseibium limicola</name>
    <dbReference type="NCBI Taxonomy" id="2816037"/>
    <lineage>
        <taxon>Bacteria</taxon>
        <taxon>Pseudomonadati</taxon>
        <taxon>Pseudomonadota</taxon>
        <taxon>Alphaproteobacteria</taxon>
        <taxon>Hyphomicrobiales</taxon>
        <taxon>Stappiaceae</taxon>
        <taxon>Roseibium</taxon>
    </lineage>
</organism>
<dbReference type="InterPro" id="IPR050979">
    <property type="entry name" value="LD-transpeptidase"/>
</dbReference>
<dbReference type="PROSITE" id="PS52029">
    <property type="entry name" value="LD_TPASE"/>
    <property type="match status" value="1"/>
</dbReference>
<dbReference type="AlphaFoldDB" id="A0A939J8M2"/>
<feature type="domain" description="L,D-TPase catalytic" evidence="11">
    <location>
        <begin position="66"/>
        <end position="199"/>
    </location>
</feature>
<keyword evidence="6 9" id="KW-0133">Cell shape</keyword>
<dbReference type="PANTHER" id="PTHR30582">
    <property type="entry name" value="L,D-TRANSPEPTIDASE"/>
    <property type="match status" value="1"/>
</dbReference>
<evidence type="ECO:0000256" key="3">
    <source>
        <dbReference type="ARBA" id="ARBA00022676"/>
    </source>
</evidence>
<comment type="pathway">
    <text evidence="1 9">Cell wall biogenesis; peptidoglycan biosynthesis.</text>
</comment>
<dbReference type="InterPro" id="IPR038063">
    <property type="entry name" value="Transpep_catalytic_dom"/>
</dbReference>
<evidence type="ECO:0000313" key="12">
    <source>
        <dbReference type="EMBL" id="MBO0345024.1"/>
    </source>
</evidence>
<reference evidence="12" key="1">
    <citation type="submission" date="2021-03" db="EMBL/GenBank/DDBJ databases">
        <title>Roseibium sp. CAU 1637 isolated from Incheon.</title>
        <authorList>
            <person name="Kim W."/>
        </authorList>
    </citation>
    <scope>NUCLEOTIDE SEQUENCE</scope>
    <source>
        <strain evidence="12">CAU 1637</strain>
    </source>
</reference>
<evidence type="ECO:0000256" key="9">
    <source>
        <dbReference type="PROSITE-ProRule" id="PRU01373"/>
    </source>
</evidence>
<evidence type="ECO:0000256" key="2">
    <source>
        <dbReference type="ARBA" id="ARBA00005992"/>
    </source>
</evidence>
<evidence type="ECO:0000256" key="5">
    <source>
        <dbReference type="ARBA" id="ARBA00022801"/>
    </source>
</evidence>
<dbReference type="FunFam" id="2.40.440.10:FF:000002">
    <property type="entry name" value="L,D-transpeptidase ErfK/SrfK"/>
    <property type="match status" value="1"/>
</dbReference>
<keyword evidence="13" id="KW-1185">Reference proteome</keyword>
<dbReference type="CDD" id="cd16913">
    <property type="entry name" value="YkuD_like"/>
    <property type="match status" value="1"/>
</dbReference>
<comment type="caution">
    <text evidence="12">The sequence shown here is derived from an EMBL/GenBank/DDBJ whole genome shotgun (WGS) entry which is preliminary data.</text>
</comment>
<evidence type="ECO:0000256" key="10">
    <source>
        <dbReference type="SAM" id="SignalP"/>
    </source>
</evidence>
<proteinExistence type="inferred from homology"/>
<sequence length="200" mass="21947">MKPLIRAALAILLLTFGSAAMAAPGGKFYDPNTRKWIEYGPTNGSVSGKSPVRRQTVRYDGSYPVGTIIVDTKERRLYHVLPGGKAMKYGVGVGKQGFQWSGTHRITRKAEWPGWTPPSQMRARERAKGRILPAHMKGGPNNPLGARALYIGSTLYRIHGTNQPWTIGSAVSSGCIRLANDDVVHLYKHVKVGSRVVVQR</sequence>
<evidence type="ECO:0000256" key="8">
    <source>
        <dbReference type="ARBA" id="ARBA00023316"/>
    </source>
</evidence>
<keyword evidence="7 9" id="KW-0573">Peptidoglycan synthesis</keyword>
<dbReference type="PANTHER" id="PTHR30582:SF24">
    <property type="entry name" value="L,D-TRANSPEPTIDASE ERFK_SRFK-RELATED"/>
    <property type="match status" value="1"/>
</dbReference>
<keyword evidence="5" id="KW-0378">Hydrolase</keyword>
<feature type="active site" description="Nucleophile" evidence="9">
    <location>
        <position position="175"/>
    </location>
</feature>
<comment type="similarity">
    <text evidence="2">Belongs to the YkuD family.</text>
</comment>
<keyword evidence="3" id="KW-0328">Glycosyltransferase</keyword>
<dbReference type="GO" id="GO:0016757">
    <property type="term" value="F:glycosyltransferase activity"/>
    <property type="evidence" value="ECO:0007669"/>
    <property type="project" value="UniProtKB-KW"/>
</dbReference>
<dbReference type="GO" id="GO:0018104">
    <property type="term" value="P:peptidoglycan-protein cross-linking"/>
    <property type="evidence" value="ECO:0007669"/>
    <property type="project" value="TreeGrafter"/>
</dbReference>
<evidence type="ECO:0000256" key="1">
    <source>
        <dbReference type="ARBA" id="ARBA00004752"/>
    </source>
</evidence>
<feature type="signal peptide" evidence="10">
    <location>
        <begin position="1"/>
        <end position="22"/>
    </location>
</feature>
<feature type="active site" description="Proton donor/acceptor" evidence="9">
    <location>
        <position position="159"/>
    </location>
</feature>
<dbReference type="GO" id="GO:0071972">
    <property type="term" value="F:peptidoglycan L,D-transpeptidase activity"/>
    <property type="evidence" value="ECO:0007669"/>
    <property type="project" value="TreeGrafter"/>
</dbReference>
<gene>
    <name evidence="12" type="ORF">J0X15_07330</name>
</gene>
<keyword evidence="4" id="KW-0808">Transferase</keyword>
<name>A0A939J8M2_9HYPH</name>
<dbReference type="Pfam" id="PF03734">
    <property type="entry name" value="YkuD"/>
    <property type="match status" value="1"/>
</dbReference>
<dbReference type="Gene3D" id="2.40.440.10">
    <property type="entry name" value="L,D-transpeptidase catalytic domain-like"/>
    <property type="match status" value="1"/>
</dbReference>
<accession>A0A939J8M2</accession>
<dbReference type="SUPFAM" id="SSF141523">
    <property type="entry name" value="L,D-transpeptidase catalytic domain-like"/>
    <property type="match status" value="1"/>
</dbReference>
<dbReference type="GO" id="GO:0071555">
    <property type="term" value="P:cell wall organization"/>
    <property type="evidence" value="ECO:0007669"/>
    <property type="project" value="UniProtKB-UniRule"/>
</dbReference>
<evidence type="ECO:0000259" key="11">
    <source>
        <dbReference type="PROSITE" id="PS52029"/>
    </source>
</evidence>
<dbReference type="Proteomes" id="UP000664779">
    <property type="component" value="Unassembled WGS sequence"/>
</dbReference>
<evidence type="ECO:0000256" key="6">
    <source>
        <dbReference type="ARBA" id="ARBA00022960"/>
    </source>
</evidence>
<dbReference type="GO" id="GO:0005576">
    <property type="term" value="C:extracellular region"/>
    <property type="evidence" value="ECO:0007669"/>
    <property type="project" value="TreeGrafter"/>
</dbReference>
<keyword evidence="8 9" id="KW-0961">Cell wall biogenesis/degradation</keyword>
<evidence type="ECO:0000256" key="4">
    <source>
        <dbReference type="ARBA" id="ARBA00022679"/>
    </source>
</evidence>
<keyword evidence="10" id="KW-0732">Signal</keyword>
<dbReference type="GO" id="GO:0008360">
    <property type="term" value="P:regulation of cell shape"/>
    <property type="evidence" value="ECO:0007669"/>
    <property type="project" value="UniProtKB-UniRule"/>
</dbReference>
<dbReference type="InterPro" id="IPR005490">
    <property type="entry name" value="LD_TPept_cat_dom"/>
</dbReference>
<feature type="chain" id="PRO_5037105888" evidence="10">
    <location>
        <begin position="23"/>
        <end position="200"/>
    </location>
</feature>